<dbReference type="Proteomes" id="UP000028721">
    <property type="component" value="Unassembled WGS sequence"/>
</dbReference>
<sequence length="59" mass="6333">MKVTIETSEGVIWMRDAGTGEGMTSRGYIEDGMQQKIIAALEEALFQAKGQAGLADNVD</sequence>
<reference evidence="1 2" key="1">
    <citation type="submission" date="2014-03" db="EMBL/GenBank/DDBJ databases">
        <title>Draft genome sequence of the Serratia grimesii strain a2.</title>
        <authorList>
            <person name="Toymentseva A."/>
            <person name="Kazakov S."/>
            <person name="Giliazeva A."/>
            <person name="Ismagilova R."/>
            <person name="Shah R."/>
            <person name="Sharipova M."/>
            <person name="Khaitlina S."/>
            <person name="Mardanova A."/>
        </authorList>
    </citation>
    <scope>NUCLEOTIDE SEQUENCE [LARGE SCALE GENOMIC DNA]</scope>
    <source>
        <strain evidence="1 2">A2</strain>
    </source>
</reference>
<gene>
    <name evidence="1" type="ORF">CR62_24235</name>
</gene>
<dbReference type="EMBL" id="JGVP01000009">
    <property type="protein sequence ID" value="KFB88939.1"/>
    <property type="molecule type" value="Genomic_DNA"/>
</dbReference>
<protein>
    <submittedName>
        <fullName evidence="1">Rrf2 family transcriptional regulator</fullName>
    </submittedName>
</protein>
<proteinExistence type="predicted"/>
<keyword evidence="2" id="KW-1185">Reference proteome</keyword>
<comment type="caution">
    <text evidence="1">The sequence shown here is derived from an EMBL/GenBank/DDBJ whole genome shotgun (WGS) entry which is preliminary data.</text>
</comment>
<evidence type="ECO:0000313" key="1">
    <source>
        <dbReference type="EMBL" id="KFB88939.1"/>
    </source>
</evidence>
<organism evidence="1 2">
    <name type="scientific">Serratia grimesii</name>
    <dbReference type="NCBI Taxonomy" id="82995"/>
    <lineage>
        <taxon>Bacteria</taxon>
        <taxon>Pseudomonadati</taxon>
        <taxon>Pseudomonadota</taxon>
        <taxon>Gammaproteobacteria</taxon>
        <taxon>Enterobacterales</taxon>
        <taxon>Yersiniaceae</taxon>
        <taxon>Serratia</taxon>
    </lineage>
</organism>
<name>A0ABR4UA85_9GAMM</name>
<evidence type="ECO:0000313" key="2">
    <source>
        <dbReference type="Proteomes" id="UP000028721"/>
    </source>
</evidence>
<accession>A0ABR4UA85</accession>